<reference evidence="1" key="1">
    <citation type="submission" date="2018-02" db="EMBL/GenBank/DDBJ databases">
        <title>Rhizophora mucronata_Transcriptome.</title>
        <authorList>
            <person name="Meera S.P."/>
            <person name="Sreeshan A."/>
            <person name="Augustine A."/>
        </authorList>
    </citation>
    <scope>NUCLEOTIDE SEQUENCE</scope>
    <source>
        <tissue evidence="1">Leaf</tissue>
    </source>
</reference>
<dbReference type="EMBL" id="GGEC01073219">
    <property type="protein sequence ID" value="MBX53703.1"/>
    <property type="molecule type" value="Transcribed_RNA"/>
</dbReference>
<accession>A0A2P2PG33</accession>
<sequence>MLIFIVNLAVFMFIALARDKVGI</sequence>
<name>A0A2P2PG33_RHIMU</name>
<proteinExistence type="predicted"/>
<dbReference type="AlphaFoldDB" id="A0A2P2PG33"/>
<organism evidence="1">
    <name type="scientific">Rhizophora mucronata</name>
    <name type="common">Asiatic mangrove</name>
    <dbReference type="NCBI Taxonomy" id="61149"/>
    <lineage>
        <taxon>Eukaryota</taxon>
        <taxon>Viridiplantae</taxon>
        <taxon>Streptophyta</taxon>
        <taxon>Embryophyta</taxon>
        <taxon>Tracheophyta</taxon>
        <taxon>Spermatophyta</taxon>
        <taxon>Magnoliopsida</taxon>
        <taxon>eudicotyledons</taxon>
        <taxon>Gunneridae</taxon>
        <taxon>Pentapetalae</taxon>
        <taxon>rosids</taxon>
        <taxon>fabids</taxon>
        <taxon>Malpighiales</taxon>
        <taxon>Rhizophoraceae</taxon>
        <taxon>Rhizophora</taxon>
    </lineage>
</organism>
<evidence type="ECO:0000313" key="1">
    <source>
        <dbReference type="EMBL" id="MBX53703.1"/>
    </source>
</evidence>
<protein>
    <submittedName>
        <fullName evidence="1">Uncharacterized protein</fullName>
    </submittedName>
</protein>